<comment type="caution">
    <text evidence="3">The sequence shown here is derived from an EMBL/GenBank/DDBJ whole genome shotgun (WGS) entry which is preliminary data.</text>
</comment>
<dbReference type="Gene3D" id="3.30.1450.10">
    <property type="match status" value="2"/>
</dbReference>
<keyword evidence="1" id="KW-0732">Signal</keyword>
<keyword evidence="2" id="KW-1133">Transmembrane helix</keyword>
<evidence type="ECO:0000313" key="4">
    <source>
        <dbReference type="Proteomes" id="UP000235649"/>
    </source>
</evidence>
<reference evidence="3 4" key="1">
    <citation type="submission" date="2017-05" db="EMBL/GenBank/DDBJ databases">
        <title>Lactobacillus nurukis nov., sp. nov., isolated from nuruk.</title>
        <authorList>
            <person name="Kim S.-J."/>
        </authorList>
    </citation>
    <scope>NUCLEOTIDE SEQUENCE [LARGE SCALE GENOMIC DNA]</scope>
    <source>
        <strain evidence="3 4">SYF10-1a</strain>
    </source>
</reference>
<dbReference type="InterPro" id="IPR024418">
    <property type="entry name" value="DUF3862"/>
</dbReference>
<gene>
    <name evidence="3" type="ORF">CBP76_04070</name>
</gene>
<name>A0A2N7AVJ8_9LACO</name>
<protein>
    <recommendedName>
        <fullName evidence="5">DUF3862 domain-containing protein</fullName>
    </recommendedName>
</protein>
<keyword evidence="2" id="KW-0812">Transmembrane</keyword>
<dbReference type="OrthoDB" id="2321224at2"/>
<evidence type="ECO:0000256" key="1">
    <source>
        <dbReference type="ARBA" id="ARBA00022729"/>
    </source>
</evidence>
<dbReference type="AlphaFoldDB" id="A0A2N7AVJ8"/>
<dbReference type="Pfam" id="PF12978">
    <property type="entry name" value="DUF3862"/>
    <property type="match status" value="1"/>
</dbReference>
<organism evidence="3 4">
    <name type="scientific">Companilactobacillus nuruki</name>
    <dbReference type="NCBI Taxonomy" id="1993540"/>
    <lineage>
        <taxon>Bacteria</taxon>
        <taxon>Bacillati</taxon>
        <taxon>Bacillota</taxon>
        <taxon>Bacilli</taxon>
        <taxon>Lactobacillales</taxon>
        <taxon>Lactobacillaceae</taxon>
        <taxon>Companilactobacillus</taxon>
    </lineage>
</organism>
<sequence>MLQLIKYNYIRHTISIFNENKSALIMLLSSTLDKIVFVNGGMKMMNENERKPFYRRNWFWITILSIFIVVSATTYVANYSFYQGKADQASISQSKNVAKKKAKKSPSFIEKYNSIKTGKNSLNKTDVINLLGQPNSTQQIDADSKLYNLTWNGTENDNDISIQITFSKDRVISKSIQGLNIDRAQLLTTEDFNKVQTGDNYNHVLNTLGDPDDYSEDNGIKTLTYESNLSEIDSTQDAFIKIEFSNNEVIYKYQQNLK</sequence>
<accession>A0A2N7AVJ8</accession>
<evidence type="ECO:0008006" key="5">
    <source>
        <dbReference type="Google" id="ProtNLM"/>
    </source>
</evidence>
<keyword evidence="4" id="KW-1185">Reference proteome</keyword>
<dbReference type="EMBL" id="NIPR01000008">
    <property type="protein sequence ID" value="PMD72139.1"/>
    <property type="molecule type" value="Genomic_DNA"/>
</dbReference>
<proteinExistence type="predicted"/>
<dbReference type="InterPro" id="IPR037873">
    <property type="entry name" value="BamE-like"/>
</dbReference>
<evidence type="ECO:0000313" key="3">
    <source>
        <dbReference type="EMBL" id="PMD72139.1"/>
    </source>
</evidence>
<keyword evidence="2" id="KW-0472">Membrane</keyword>
<feature type="transmembrane region" description="Helical" evidence="2">
    <location>
        <begin position="58"/>
        <end position="77"/>
    </location>
</feature>
<evidence type="ECO:0000256" key="2">
    <source>
        <dbReference type="SAM" id="Phobius"/>
    </source>
</evidence>
<dbReference type="Proteomes" id="UP000235649">
    <property type="component" value="Unassembled WGS sequence"/>
</dbReference>